<dbReference type="Proteomes" id="UP000024635">
    <property type="component" value="Unassembled WGS sequence"/>
</dbReference>
<comment type="caution">
    <text evidence="2">The sequence shown here is derived from an EMBL/GenBank/DDBJ whole genome shotgun (WGS) entry which is preliminary data.</text>
</comment>
<name>A0A016WIH9_9BILA</name>
<dbReference type="GO" id="GO:0016020">
    <property type="term" value="C:membrane"/>
    <property type="evidence" value="ECO:0007669"/>
    <property type="project" value="InterPro"/>
</dbReference>
<dbReference type="InterPro" id="IPR000998">
    <property type="entry name" value="MAM_dom"/>
</dbReference>
<dbReference type="Gene3D" id="2.60.120.200">
    <property type="match status" value="1"/>
</dbReference>
<evidence type="ECO:0000259" key="1">
    <source>
        <dbReference type="PROSITE" id="PS50060"/>
    </source>
</evidence>
<feature type="domain" description="MAM" evidence="1">
    <location>
        <begin position="105"/>
        <end position="273"/>
    </location>
</feature>
<keyword evidence="3" id="KW-1185">Reference proteome</keyword>
<protein>
    <recommendedName>
        <fullName evidence="1">MAM domain-containing protein</fullName>
    </recommendedName>
</protein>
<dbReference type="SUPFAM" id="SSF49899">
    <property type="entry name" value="Concanavalin A-like lectins/glucanases"/>
    <property type="match status" value="1"/>
</dbReference>
<proteinExistence type="predicted"/>
<dbReference type="AlphaFoldDB" id="A0A016WIH9"/>
<reference evidence="3" key="1">
    <citation type="journal article" date="2015" name="Nat. Genet.">
        <title>The genome and transcriptome of the zoonotic hookworm Ancylostoma ceylanicum identify infection-specific gene families.</title>
        <authorList>
            <person name="Schwarz E.M."/>
            <person name="Hu Y."/>
            <person name="Antoshechkin I."/>
            <person name="Miller M.M."/>
            <person name="Sternberg P.W."/>
            <person name="Aroian R.V."/>
        </authorList>
    </citation>
    <scope>NUCLEOTIDE SEQUENCE</scope>
    <source>
        <strain evidence="3">HY135</strain>
    </source>
</reference>
<sequence length="273" mass="29742">MVMTFTWLTSNLEISNSGADQGAGGTFGTEDSNPKLVGFSEGNDVEFTTFNQQSSQFNDELTPALHRDSTRRALNFAAPTADRSNPAEQGSPRVGAAFTPACSLIDCTFDDNTLCNYVTSSTEHNTVNGTLKDWAISSKSVLNSLTGIPHDLSKAGSFIYAGGTSVSLQDTYILSTKLPFEIKEPSRLDFFVFQAGVKGRLQVCINTINNCALMIKGGTIDVKARRWKNYYVPLTPSAHVVHFLADALQDNYVIGLDQIQLLNKYGMAAQQCR</sequence>
<evidence type="ECO:0000313" key="2">
    <source>
        <dbReference type="EMBL" id="EYC39604.1"/>
    </source>
</evidence>
<dbReference type="PROSITE" id="PS50060">
    <property type="entry name" value="MAM_2"/>
    <property type="match status" value="1"/>
</dbReference>
<organism evidence="2 3">
    <name type="scientific">Ancylostoma ceylanicum</name>
    <dbReference type="NCBI Taxonomy" id="53326"/>
    <lineage>
        <taxon>Eukaryota</taxon>
        <taxon>Metazoa</taxon>
        <taxon>Ecdysozoa</taxon>
        <taxon>Nematoda</taxon>
        <taxon>Chromadorea</taxon>
        <taxon>Rhabditida</taxon>
        <taxon>Rhabditina</taxon>
        <taxon>Rhabditomorpha</taxon>
        <taxon>Strongyloidea</taxon>
        <taxon>Ancylostomatidae</taxon>
        <taxon>Ancylostomatinae</taxon>
        <taxon>Ancylostoma</taxon>
    </lineage>
</organism>
<dbReference type="OrthoDB" id="5914193at2759"/>
<dbReference type="EMBL" id="JARK01000249">
    <property type="protein sequence ID" value="EYC39604.1"/>
    <property type="molecule type" value="Genomic_DNA"/>
</dbReference>
<dbReference type="Pfam" id="PF00629">
    <property type="entry name" value="MAM"/>
    <property type="match status" value="1"/>
</dbReference>
<dbReference type="InterPro" id="IPR013320">
    <property type="entry name" value="ConA-like_dom_sf"/>
</dbReference>
<gene>
    <name evidence="2" type="primary">Acey_s0649.g1116</name>
    <name evidence="2" type="ORF">Y032_0649g1116</name>
</gene>
<evidence type="ECO:0000313" key="3">
    <source>
        <dbReference type="Proteomes" id="UP000024635"/>
    </source>
</evidence>
<accession>A0A016WIH9</accession>